<dbReference type="GO" id="GO:0070403">
    <property type="term" value="F:NAD+ binding"/>
    <property type="evidence" value="ECO:0007669"/>
    <property type="project" value="InterPro"/>
</dbReference>
<dbReference type="InterPro" id="IPR022694">
    <property type="entry name" value="3-OHacyl-CoA_DH"/>
</dbReference>
<evidence type="ECO:0000256" key="1">
    <source>
        <dbReference type="ARBA" id="ARBA00005086"/>
    </source>
</evidence>
<dbReference type="OrthoDB" id="9771883at2"/>
<feature type="binding site" evidence="5">
    <location>
        <begin position="10"/>
        <end position="15"/>
    </location>
    <ligand>
        <name>NAD(+)</name>
        <dbReference type="ChEBI" id="CHEBI:57540"/>
    </ligand>
</feature>
<dbReference type="SUPFAM" id="SSF51735">
    <property type="entry name" value="NAD(P)-binding Rossmann-fold domains"/>
    <property type="match status" value="1"/>
</dbReference>
<gene>
    <name evidence="8" type="ORF">AMD01_22850</name>
</gene>
<dbReference type="InterPro" id="IPR006176">
    <property type="entry name" value="3-OHacyl-CoA_DH_NAD-bd"/>
</dbReference>
<dbReference type="EC" id="1.1.1.157" evidence="8"/>
<dbReference type="PROSITE" id="PS00067">
    <property type="entry name" value="3HCDH"/>
    <property type="match status" value="1"/>
</dbReference>
<feature type="binding site" evidence="5">
    <location>
        <position position="97"/>
    </location>
    <ligand>
        <name>NAD(+)</name>
        <dbReference type="ChEBI" id="CHEBI:57540"/>
    </ligand>
</feature>
<dbReference type="RefSeq" id="WP_053403748.1">
    <property type="nucleotide sequence ID" value="NZ_LILC01000037.1"/>
</dbReference>
<feature type="binding site" evidence="5">
    <location>
        <position position="274"/>
    </location>
    <ligand>
        <name>NAD(+)</name>
        <dbReference type="ChEBI" id="CHEBI:57540"/>
    </ligand>
</feature>
<dbReference type="STRING" id="284581.AMD01_22850"/>
<evidence type="ECO:0000256" key="4">
    <source>
        <dbReference type="PIRSR" id="PIRSR000105-1"/>
    </source>
</evidence>
<feature type="binding site" evidence="5">
    <location>
        <position position="33"/>
    </location>
    <ligand>
        <name>NAD(+)</name>
        <dbReference type="ChEBI" id="CHEBI:57540"/>
    </ligand>
</feature>
<dbReference type="InterPro" id="IPR006108">
    <property type="entry name" value="3HC_DH_C"/>
</dbReference>
<comment type="caution">
    <text evidence="8">The sequence shown here is derived from an EMBL/GenBank/DDBJ whole genome shotgun (WGS) entry which is preliminary data.</text>
</comment>
<evidence type="ECO:0000259" key="7">
    <source>
        <dbReference type="Pfam" id="PF02737"/>
    </source>
</evidence>
<dbReference type="InterPro" id="IPR036291">
    <property type="entry name" value="NAD(P)-bd_dom_sf"/>
</dbReference>
<comment type="pathway">
    <text evidence="1">Lipid metabolism; butanoate metabolism.</text>
</comment>
<comment type="similarity">
    <text evidence="2">Belongs to the 3-hydroxyacyl-CoA dehydrogenase family.</text>
</comment>
<dbReference type="NCBIfam" id="NF004474">
    <property type="entry name" value="PRK05808.1"/>
    <property type="match status" value="1"/>
</dbReference>
<dbReference type="PIRSF" id="PIRSF000105">
    <property type="entry name" value="HCDH"/>
    <property type="match status" value="1"/>
</dbReference>
<feature type="site" description="Important for catalytic activity" evidence="4">
    <location>
        <position position="140"/>
    </location>
</feature>
<feature type="binding site" evidence="5">
    <location>
        <position position="92"/>
    </location>
    <ligand>
        <name>NAD(+)</name>
        <dbReference type="ChEBI" id="CHEBI:57540"/>
    </ligand>
</feature>
<evidence type="ECO:0000256" key="2">
    <source>
        <dbReference type="ARBA" id="ARBA00009463"/>
    </source>
</evidence>
<dbReference type="GO" id="GO:0008691">
    <property type="term" value="F:3-hydroxybutyryl-CoA dehydrogenase activity"/>
    <property type="evidence" value="ECO:0007669"/>
    <property type="project" value="UniProtKB-EC"/>
</dbReference>
<evidence type="ECO:0000256" key="5">
    <source>
        <dbReference type="PIRSR" id="PIRSR000105-2"/>
    </source>
</evidence>
<evidence type="ECO:0000313" key="8">
    <source>
        <dbReference type="EMBL" id="KOO37309.1"/>
    </source>
</evidence>
<feature type="binding site" evidence="5">
    <location>
        <position position="119"/>
    </location>
    <ligand>
        <name>NAD(+)</name>
        <dbReference type="ChEBI" id="CHEBI:57540"/>
    </ligand>
</feature>
<dbReference type="Gene3D" id="1.10.1040.10">
    <property type="entry name" value="N-(1-d-carboxylethyl)-l-norvaline Dehydrogenase, domain 2"/>
    <property type="match status" value="1"/>
</dbReference>
<dbReference type="PATRIC" id="fig|284581.3.peg.3429"/>
<organism evidence="8 9">
    <name type="scientific">Priestia koreensis</name>
    <dbReference type="NCBI Taxonomy" id="284581"/>
    <lineage>
        <taxon>Bacteria</taxon>
        <taxon>Bacillati</taxon>
        <taxon>Bacillota</taxon>
        <taxon>Bacilli</taxon>
        <taxon>Bacillales</taxon>
        <taxon>Bacillaceae</taxon>
        <taxon>Priestia</taxon>
    </lineage>
</organism>
<dbReference type="InterPro" id="IPR013328">
    <property type="entry name" value="6PGD_dom2"/>
</dbReference>
<dbReference type="AlphaFoldDB" id="A0A0M0KET0"/>
<evidence type="ECO:0000256" key="3">
    <source>
        <dbReference type="ARBA" id="ARBA00023002"/>
    </source>
</evidence>
<name>A0A0M0KET0_9BACI</name>
<dbReference type="Gene3D" id="3.40.50.720">
    <property type="entry name" value="NAD(P)-binding Rossmann-like Domain"/>
    <property type="match status" value="1"/>
</dbReference>
<dbReference type="EMBL" id="LILC01000037">
    <property type="protein sequence ID" value="KOO37309.1"/>
    <property type="molecule type" value="Genomic_DNA"/>
</dbReference>
<dbReference type="PANTHER" id="PTHR48075">
    <property type="entry name" value="3-HYDROXYACYL-COA DEHYDROGENASE FAMILY PROTEIN"/>
    <property type="match status" value="1"/>
</dbReference>
<evidence type="ECO:0000313" key="9">
    <source>
        <dbReference type="Proteomes" id="UP000037558"/>
    </source>
</evidence>
<dbReference type="Pfam" id="PF00725">
    <property type="entry name" value="3HCDH"/>
    <property type="match status" value="1"/>
</dbReference>
<dbReference type="InterPro" id="IPR008927">
    <property type="entry name" value="6-PGluconate_DH-like_C_sf"/>
</dbReference>
<protein>
    <submittedName>
        <fullName evidence="8">3-hydroxybutyryl-CoA dehydrogenase</fullName>
        <ecNumber evidence="8">1.1.1.157</ecNumber>
    </submittedName>
</protein>
<keyword evidence="3 8" id="KW-0560">Oxidoreductase</keyword>
<proteinExistence type="inferred from homology"/>
<reference evidence="9" key="1">
    <citation type="submission" date="2015-08" db="EMBL/GenBank/DDBJ databases">
        <title>Fjat-14210 dsm16467.</title>
        <authorList>
            <person name="Liu B."/>
            <person name="Wang J."/>
            <person name="Zhu Y."/>
            <person name="Liu G."/>
            <person name="Chen Q."/>
            <person name="Chen Z."/>
            <person name="Lan J."/>
            <person name="Che J."/>
            <person name="Ge C."/>
            <person name="Shi H."/>
            <person name="Pan Z."/>
            <person name="Liu X."/>
        </authorList>
    </citation>
    <scope>NUCLEOTIDE SEQUENCE [LARGE SCALE GENOMIC DNA]</scope>
    <source>
        <strain evidence="9">DSM 16467</strain>
    </source>
</reference>
<dbReference type="NCBIfam" id="NF005715">
    <property type="entry name" value="PRK07530.1"/>
    <property type="match status" value="1"/>
</dbReference>
<dbReference type="FunFam" id="3.40.50.720:FF:000009">
    <property type="entry name" value="Fatty oxidation complex, alpha subunit"/>
    <property type="match status" value="1"/>
</dbReference>
<dbReference type="PANTHER" id="PTHR48075:SF5">
    <property type="entry name" value="3-HYDROXYBUTYRYL-COA DEHYDROGENASE"/>
    <property type="match status" value="1"/>
</dbReference>
<dbReference type="SUPFAM" id="SSF48179">
    <property type="entry name" value="6-phosphogluconate dehydrogenase C-terminal domain-like"/>
    <property type="match status" value="1"/>
</dbReference>
<feature type="domain" description="3-hydroxyacyl-CoA dehydrogenase C-terminal" evidence="6">
    <location>
        <begin position="186"/>
        <end position="282"/>
    </location>
</feature>
<sequence>MNIQTVMITGAGQMGSGIAQVFAMAEYDVILHDIAQEAVERGMKGIQRNLEKQVDKGKLSSEELHNIVDRFTLTTNLQEAERADLIIEAAVENMEVKKSIFARLDVIAKEDAILATNTSSLPITEIAAVTKSTERLIGMHFMNPVPVMKLVEIIRGLATSQETYDAVHEVVKTLNKVPVEVNDFPGFVSNRILMPMINEAIFTLYEGIATKEAIDEVMKLGMNHPMGPLTLADFIGLDTCLYIMETLHEGFGDDKYRPCPLLRKYVKAGWLGKKTGRGFYTYS</sequence>
<feature type="domain" description="3-hydroxyacyl-CoA dehydrogenase NAD binding" evidence="7">
    <location>
        <begin position="5"/>
        <end position="183"/>
    </location>
</feature>
<feature type="binding site" evidence="5">
    <location>
        <position position="143"/>
    </location>
    <ligand>
        <name>NAD(+)</name>
        <dbReference type="ChEBI" id="CHEBI:57540"/>
    </ligand>
</feature>
<dbReference type="UniPathway" id="UPA00863"/>
<accession>A0A0M0KET0</accession>
<dbReference type="Proteomes" id="UP000037558">
    <property type="component" value="Unassembled WGS sequence"/>
</dbReference>
<dbReference type="InterPro" id="IPR006180">
    <property type="entry name" value="3-OHacyl-CoA_DH_CS"/>
</dbReference>
<evidence type="ECO:0000259" key="6">
    <source>
        <dbReference type="Pfam" id="PF00725"/>
    </source>
</evidence>
<keyword evidence="9" id="KW-1185">Reference proteome</keyword>
<keyword evidence="5" id="KW-0520">NAD</keyword>
<dbReference type="Pfam" id="PF02737">
    <property type="entry name" value="3HCDH_N"/>
    <property type="match status" value="1"/>
</dbReference>
<dbReference type="GO" id="GO:0019605">
    <property type="term" value="P:butyrate metabolic process"/>
    <property type="evidence" value="ECO:0007669"/>
    <property type="project" value="UniProtKB-UniPathway"/>
</dbReference>